<accession>A0A974GV23</accession>
<dbReference type="RefSeq" id="WP_179236591.1">
    <property type="nucleotide sequence ID" value="NZ_JACBNQ010000001.1"/>
</dbReference>
<keyword evidence="4" id="KW-1185">Reference proteome</keyword>
<keyword evidence="1" id="KW-1133">Transmembrane helix</keyword>
<dbReference type="AlphaFoldDB" id="A0A974GV23"/>
<dbReference type="EMBL" id="JACBNQ010000001">
    <property type="protein sequence ID" value="NYB72921.1"/>
    <property type="molecule type" value="Genomic_DNA"/>
</dbReference>
<feature type="transmembrane region" description="Helical" evidence="1">
    <location>
        <begin position="50"/>
        <end position="67"/>
    </location>
</feature>
<dbReference type="PANTHER" id="PTHR37810:SF5">
    <property type="entry name" value="IMMUNITY PROTEIN SDPI"/>
    <property type="match status" value="1"/>
</dbReference>
<feature type="domain" description="DUF1648" evidence="2">
    <location>
        <begin position="14"/>
        <end position="60"/>
    </location>
</feature>
<name>A0A974GV23_SEDHY</name>
<dbReference type="Pfam" id="PF13630">
    <property type="entry name" value="SdpI"/>
    <property type="match status" value="1"/>
</dbReference>
<evidence type="ECO:0000256" key="1">
    <source>
        <dbReference type="SAM" id="Phobius"/>
    </source>
</evidence>
<dbReference type="PANTHER" id="PTHR37810">
    <property type="entry name" value="IMMUNITY PROTEIN SDPI"/>
    <property type="match status" value="1"/>
</dbReference>
<proteinExistence type="predicted"/>
<dbReference type="Proteomes" id="UP000611629">
    <property type="component" value="Unassembled WGS sequence"/>
</dbReference>
<feature type="transmembrane region" description="Helical" evidence="1">
    <location>
        <begin position="189"/>
        <end position="211"/>
    </location>
</feature>
<comment type="caution">
    <text evidence="3">The sequence shown here is derived from an EMBL/GenBank/DDBJ whole genome shotgun (WGS) entry which is preliminary data.</text>
</comment>
<feature type="transmembrane region" description="Helical" evidence="1">
    <location>
        <begin position="12"/>
        <end position="30"/>
    </location>
</feature>
<dbReference type="PIRSF" id="PIRSF038959">
    <property type="entry name" value="SdpI"/>
    <property type="match status" value="1"/>
</dbReference>
<dbReference type="InterPro" id="IPR026272">
    <property type="entry name" value="SdpI"/>
</dbReference>
<evidence type="ECO:0000313" key="4">
    <source>
        <dbReference type="Proteomes" id="UP000611629"/>
    </source>
</evidence>
<dbReference type="PRINTS" id="PR00169">
    <property type="entry name" value="KCHANNEL"/>
</dbReference>
<feature type="transmembrane region" description="Helical" evidence="1">
    <location>
        <begin position="165"/>
        <end position="183"/>
    </location>
</feature>
<dbReference type="Pfam" id="PF07853">
    <property type="entry name" value="DUF1648"/>
    <property type="match status" value="1"/>
</dbReference>
<feature type="transmembrane region" description="Helical" evidence="1">
    <location>
        <begin position="87"/>
        <end position="108"/>
    </location>
</feature>
<gene>
    <name evidence="3" type="ORF">HZF24_02060</name>
</gene>
<organism evidence="3 4">
    <name type="scientific">Sedimentibacter hydroxybenzoicus DSM 7310</name>
    <dbReference type="NCBI Taxonomy" id="1123245"/>
    <lineage>
        <taxon>Bacteria</taxon>
        <taxon>Bacillati</taxon>
        <taxon>Bacillota</taxon>
        <taxon>Tissierellia</taxon>
        <taxon>Sedimentibacter</taxon>
    </lineage>
</organism>
<evidence type="ECO:0000313" key="3">
    <source>
        <dbReference type="EMBL" id="NYB72921.1"/>
    </source>
</evidence>
<reference evidence="3" key="1">
    <citation type="submission" date="2020-07" db="EMBL/GenBank/DDBJ databases">
        <title>Genomic analysis of a strain of Sedimentibacter Hydroxybenzoicus DSM7310.</title>
        <authorList>
            <person name="Ma S."/>
        </authorList>
    </citation>
    <scope>NUCLEOTIDE SEQUENCE</scope>
    <source>
        <strain evidence="3">DSM 7310</strain>
    </source>
</reference>
<keyword evidence="1" id="KW-0472">Membrane</keyword>
<feature type="transmembrane region" description="Helical" evidence="1">
    <location>
        <begin position="114"/>
        <end position="132"/>
    </location>
</feature>
<dbReference type="InterPro" id="IPR012867">
    <property type="entry name" value="DUF1648"/>
</dbReference>
<sequence>MNKIFNQNNFKMWIVFVVSLLIAIISYGYLPEMIPVHFDAAGNVDNYANRISIFLTPAINLMMIILAEVVRNIDPKKSAYEKFNKQYYLLFFLVSLLMLVIELYTIAFSLNMKIFNINAIMPFGVGLLFTVIGNMMPKFKQNFYAGIRTSWTIADSDVWYKTHRLGGKLWFVGGILMMVSAILPTQLKVILFFTVVTVLVIVPMVYSYVIYRKKYN</sequence>
<protein>
    <submittedName>
        <fullName evidence="3">SdpI family protein</fullName>
    </submittedName>
</protein>
<keyword evidence="1" id="KW-0812">Transmembrane</keyword>
<dbReference type="GO" id="GO:0009636">
    <property type="term" value="P:response to toxic substance"/>
    <property type="evidence" value="ECO:0007669"/>
    <property type="project" value="TreeGrafter"/>
</dbReference>
<evidence type="ECO:0000259" key="2">
    <source>
        <dbReference type="Pfam" id="PF07853"/>
    </source>
</evidence>
<dbReference type="InterPro" id="IPR025962">
    <property type="entry name" value="SdpI/YhfL"/>
</dbReference>